<name>A0A0X3U1A6_9RHOB</name>
<dbReference type="RefSeq" id="WP_068346183.1">
    <property type="nucleotide sequence ID" value="NZ_LQBQ01000012.1"/>
</dbReference>
<accession>A0A0X3U1A6</accession>
<reference evidence="2" key="1">
    <citation type="submission" date="2015-12" db="EMBL/GenBank/DDBJ databases">
        <authorList>
            <person name="Zhang G."/>
            <person name="Stingl U."/>
        </authorList>
    </citation>
    <scope>NUCLEOTIDE SEQUENCE [LARGE SCALE GENOMIC DNA]</scope>
    <source>
        <strain evidence="2">ZGT118</strain>
    </source>
</reference>
<dbReference type="STRING" id="1685379.AVO45_06480"/>
<dbReference type="EMBL" id="LQBQ01000012">
    <property type="protein sequence ID" value="KUJ80676.1"/>
    <property type="molecule type" value="Genomic_DNA"/>
</dbReference>
<comment type="caution">
    <text evidence="1">The sequence shown here is derived from an EMBL/GenBank/DDBJ whole genome shotgun (WGS) entry which is preliminary data.</text>
</comment>
<gene>
    <name evidence="1" type="ORF">AVO45_06480</name>
</gene>
<sequence>MVGEFFQRGWVRFPFDPVLLDWVGHALPVARASVSDPAFAKWHDCDGTWFVGVDALDNDPQGRVGGSGPLAGQAVDFISRHLGFHPLHKGQVSVVCPGYPRPRRGESEAAARYRAKRDAAHVDGLKASGPQRRRHVEEPHAWILGLPLTETSPDAAPMVAWEGSHKILGSAFARALAGVAPENMNKVDVTEIYQSARKQVFDTCTRIEMHARPGEAYLLHRHCLHGVAPWGENAQAGPDGRMIAYFRPCLPQGIAEWIESP</sequence>
<dbReference type="AlphaFoldDB" id="A0A0X3U1A6"/>
<proteinExistence type="predicted"/>
<evidence type="ECO:0000313" key="1">
    <source>
        <dbReference type="EMBL" id="KUJ80676.1"/>
    </source>
</evidence>
<protein>
    <recommendedName>
        <fullName evidence="3">Phytanoyl-CoA dioxygenase</fullName>
    </recommendedName>
</protein>
<dbReference type="OrthoDB" id="7345863at2"/>
<evidence type="ECO:0008006" key="3">
    <source>
        <dbReference type="Google" id="ProtNLM"/>
    </source>
</evidence>
<organism evidence="1 2">
    <name type="scientific">Ruegeria marisrubri</name>
    <dbReference type="NCBI Taxonomy" id="1685379"/>
    <lineage>
        <taxon>Bacteria</taxon>
        <taxon>Pseudomonadati</taxon>
        <taxon>Pseudomonadota</taxon>
        <taxon>Alphaproteobacteria</taxon>
        <taxon>Rhodobacterales</taxon>
        <taxon>Roseobacteraceae</taxon>
        <taxon>Ruegeria</taxon>
    </lineage>
</organism>
<dbReference type="SUPFAM" id="SSF51197">
    <property type="entry name" value="Clavaminate synthase-like"/>
    <property type="match status" value="1"/>
</dbReference>
<dbReference type="Proteomes" id="UP000053791">
    <property type="component" value="Unassembled WGS sequence"/>
</dbReference>
<evidence type="ECO:0000313" key="2">
    <source>
        <dbReference type="Proteomes" id="UP000053791"/>
    </source>
</evidence>
<keyword evidence="2" id="KW-1185">Reference proteome</keyword>
<dbReference type="Gene3D" id="2.60.120.620">
    <property type="entry name" value="q2cbj1_9rhob like domain"/>
    <property type="match status" value="1"/>
</dbReference>